<evidence type="ECO:0000256" key="1">
    <source>
        <dbReference type="ARBA" id="ARBA00008766"/>
    </source>
</evidence>
<dbReference type="Gene3D" id="3.90.230.10">
    <property type="entry name" value="Creatinase/methionine aminopeptidase superfamily"/>
    <property type="match status" value="1"/>
</dbReference>
<dbReference type="GO" id="GO:0005737">
    <property type="term" value="C:cytoplasm"/>
    <property type="evidence" value="ECO:0007669"/>
    <property type="project" value="UniProtKB-ARBA"/>
</dbReference>
<evidence type="ECO:0000313" key="8">
    <source>
        <dbReference type="Proteomes" id="UP000249239"/>
    </source>
</evidence>
<dbReference type="SUPFAM" id="SSF53092">
    <property type="entry name" value="Creatinase/prolidase N-terminal domain"/>
    <property type="match status" value="1"/>
</dbReference>
<evidence type="ECO:0000256" key="3">
    <source>
        <dbReference type="ARBA" id="ARBA00022801"/>
    </source>
</evidence>
<dbReference type="Pfam" id="PF01321">
    <property type="entry name" value="Creatinase_N"/>
    <property type="match status" value="1"/>
</dbReference>
<dbReference type="GO" id="GO:0046872">
    <property type="term" value="F:metal ion binding"/>
    <property type="evidence" value="ECO:0007669"/>
    <property type="project" value="UniProtKB-KW"/>
</dbReference>
<dbReference type="PANTHER" id="PTHR43763">
    <property type="entry name" value="XAA-PRO AMINOPEPTIDASE 1"/>
    <property type="match status" value="1"/>
</dbReference>
<gene>
    <name evidence="7" type="ORF">LX69_02843</name>
</gene>
<sequence length="593" mass="66011">MLHNERIFELRSRMAAAGIQAYIISDNDQHLSEYIADHWKFREWMSGFSGSRGKLVITEESAGLWVDSRYFLQAEEQLKETFIKLFRMGEPGVPGITEWLAFDLMAGNTVGLDGTLFSVEDIRNYKREFKKADLRLEIQHDLMSDVWLGRPDIPECNIFSHPTEIAGMGRVEKLAVIRQQMRKLHATHYIVGALDEIAWALNLRSEDVPYNPVFHAFMIISPDSAQLFVNPHKVTSAIGRELTGDGIKISLYESFYRAIKEIPSYDTIFIYDPLRLNALAVDALHPECPKKEVKSIIGSLKAIKSEAEIQSIEKVMVDDGVAMISLLHWLEDAVPSGKITEMDVVAKANAFRASTEGYMGESFATIAGYQANGAIVHYSVTSLSNAVIRPEGFLLIDSGGQYMGGTTDITRTIAMGKLSQQAKIDYTCVLKGHIALAKAVFPKGTRGVQLDAVARHELWRQGLNYGHGTGHGVGCFLNVHEGPLVLSPSDNGVPLEPGMLTSNEPGVYRAGEYGIRIENLVLTQVRNVSAFGEFYQFRTMTLCPIDTVPVVKDLLTPEEIAWLNDYHGRVEAALINAIDPALKDFLKEKCKKI</sequence>
<protein>
    <submittedName>
        <fullName evidence="7">Xaa-Pro aminopeptidase</fullName>
    </submittedName>
</protein>
<keyword evidence="7" id="KW-0031">Aminopeptidase</keyword>
<feature type="domain" description="Peptidase M24" evidence="4">
    <location>
        <begin position="320"/>
        <end position="522"/>
    </location>
</feature>
<dbReference type="AlphaFoldDB" id="A0A2W7N796"/>
<dbReference type="OrthoDB" id="9806388at2"/>
<evidence type="ECO:0000259" key="6">
    <source>
        <dbReference type="Pfam" id="PF16188"/>
    </source>
</evidence>
<dbReference type="InterPro" id="IPR000587">
    <property type="entry name" value="Creatinase_N"/>
</dbReference>
<keyword evidence="8" id="KW-1185">Reference proteome</keyword>
<dbReference type="Pfam" id="PF16189">
    <property type="entry name" value="Creatinase_N_2"/>
    <property type="match status" value="1"/>
</dbReference>
<feature type="domain" description="Peptidase M24 C-terminal" evidence="6">
    <location>
        <begin position="533"/>
        <end position="593"/>
    </location>
</feature>
<dbReference type="FunFam" id="3.40.350.10:FF:000003">
    <property type="entry name" value="Xaa-pro aminopeptidase P"/>
    <property type="match status" value="1"/>
</dbReference>
<keyword evidence="3" id="KW-0378">Hydrolase</keyword>
<dbReference type="InterPro" id="IPR050422">
    <property type="entry name" value="X-Pro_aminopeptidase_P"/>
</dbReference>
<name>A0A2W7N796_9BACT</name>
<dbReference type="InterPro" id="IPR033740">
    <property type="entry name" value="Pept_M24B"/>
</dbReference>
<dbReference type="GO" id="GO:0070006">
    <property type="term" value="F:metalloaminopeptidase activity"/>
    <property type="evidence" value="ECO:0007669"/>
    <property type="project" value="InterPro"/>
</dbReference>
<dbReference type="PANTHER" id="PTHR43763:SF6">
    <property type="entry name" value="XAA-PRO AMINOPEPTIDASE 1"/>
    <property type="match status" value="1"/>
</dbReference>
<dbReference type="CDD" id="cd01085">
    <property type="entry name" value="APP"/>
    <property type="match status" value="1"/>
</dbReference>
<dbReference type="InterPro" id="IPR000994">
    <property type="entry name" value="Pept_M24"/>
</dbReference>
<dbReference type="RefSeq" id="WP_111446682.1">
    <property type="nucleotide sequence ID" value="NZ_QKZK01000030.1"/>
</dbReference>
<organism evidence="7 8">
    <name type="scientific">Breznakibacter xylanolyticus</name>
    <dbReference type="NCBI Taxonomy" id="990"/>
    <lineage>
        <taxon>Bacteria</taxon>
        <taxon>Pseudomonadati</taxon>
        <taxon>Bacteroidota</taxon>
        <taxon>Bacteroidia</taxon>
        <taxon>Marinilabiliales</taxon>
        <taxon>Marinilabiliaceae</taxon>
        <taxon>Breznakibacter</taxon>
    </lineage>
</organism>
<dbReference type="InterPro" id="IPR032416">
    <property type="entry name" value="Peptidase_M24_C"/>
</dbReference>
<evidence type="ECO:0000313" key="7">
    <source>
        <dbReference type="EMBL" id="PZX12754.1"/>
    </source>
</evidence>
<dbReference type="EMBL" id="QKZK01000030">
    <property type="protein sequence ID" value="PZX12754.1"/>
    <property type="molecule type" value="Genomic_DNA"/>
</dbReference>
<evidence type="ECO:0000256" key="2">
    <source>
        <dbReference type="ARBA" id="ARBA00022723"/>
    </source>
</evidence>
<dbReference type="Pfam" id="PF16188">
    <property type="entry name" value="Peptidase_M24_C"/>
    <property type="match status" value="1"/>
</dbReference>
<evidence type="ECO:0000259" key="4">
    <source>
        <dbReference type="Pfam" id="PF00557"/>
    </source>
</evidence>
<dbReference type="SUPFAM" id="SSF55920">
    <property type="entry name" value="Creatinase/aminopeptidase"/>
    <property type="match status" value="1"/>
</dbReference>
<feature type="domain" description="Creatinase N-terminal" evidence="5">
    <location>
        <begin position="6"/>
        <end position="133"/>
    </location>
</feature>
<accession>A0A2W7N796</accession>
<dbReference type="FunFam" id="3.90.230.10:FF:000009">
    <property type="entry name" value="xaa-Pro aminopeptidase 2"/>
    <property type="match status" value="1"/>
</dbReference>
<reference evidence="7 8" key="1">
    <citation type="submission" date="2018-06" db="EMBL/GenBank/DDBJ databases">
        <title>Genomic Encyclopedia of Archaeal and Bacterial Type Strains, Phase II (KMG-II): from individual species to whole genera.</title>
        <authorList>
            <person name="Goeker M."/>
        </authorList>
    </citation>
    <scope>NUCLEOTIDE SEQUENCE [LARGE SCALE GENOMIC DNA]</scope>
    <source>
        <strain evidence="7 8">DSM 6779</strain>
    </source>
</reference>
<keyword evidence="2" id="KW-0479">Metal-binding</keyword>
<dbReference type="Pfam" id="PF00557">
    <property type="entry name" value="Peptidase_M24"/>
    <property type="match status" value="1"/>
</dbReference>
<dbReference type="InterPro" id="IPR036005">
    <property type="entry name" value="Creatinase/aminopeptidase-like"/>
</dbReference>
<comment type="similarity">
    <text evidence="1">Belongs to the peptidase M24B family.</text>
</comment>
<evidence type="ECO:0000259" key="5">
    <source>
        <dbReference type="Pfam" id="PF01321"/>
    </source>
</evidence>
<comment type="caution">
    <text evidence="7">The sequence shown here is derived from an EMBL/GenBank/DDBJ whole genome shotgun (WGS) entry which is preliminary data.</text>
</comment>
<dbReference type="InterPro" id="IPR029149">
    <property type="entry name" value="Creatin/AminoP/Spt16_N"/>
</dbReference>
<keyword evidence="7" id="KW-0645">Protease</keyword>
<proteinExistence type="inferred from homology"/>
<dbReference type="Proteomes" id="UP000249239">
    <property type="component" value="Unassembled WGS sequence"/>
</dbReference>
<dbReference type="Gene3D" id="3.40.350.10">
    <property type="entry name" value="Creatinase/prolidase N-terminal domain"/>
    <property type="match status" value="1"/>
</dbReference>